<dbReference type="GO" id="GO:0004867">
    <property type="term" value="F:serine-type endopeptidase inhibitor activity"/>
    <property type="evidence" value="ECO:0007669"/>
    <property type="project" value="UniProtKB-KW"/>
</dbReference>
<feature type="compositionally biased region" description="Polar residues" evidence="2">
    <location>
        <begin position="272"/>
        <end position="281"/>
    </location>
</feature>
<dbReference type="Gene3D" id="2.10.25.10">
    <property type="entry name" value="Laminin"/>
    <property type="match status" value="1"/>
</dbReference>
<evidence type="ECO:0000313" key="4">
    <source>
        <dbReference type="EMBL" id="CAD5232318.1"/>
    </source>
</evidence>
<feature type="signal peptide" evidence="3">
    <location>
        <begin position="1"/>
        <end position="20"/>
    </location>
</feature>
<evidence type="ECO:0000313" key="7">
    <source>
        <dbReference type="WBParaSite" id="BXY_0248400.1"/>
    </source>
</evidence>
<dbReference type="Proteomes" id="UP000095284">
    <property type="component" value="Unplaced"/>
</dbReference>
<feature type="compositionally biased region" description="Basic and acidic residues" evidence="2">
    <location>
        <begin position="256"/>
        <end position="271"/>
    </location>
</feature>
<feature type="compositionally biased region" description="Basic residues" evidence="2">
    <location>
        <begin position="433"/>
        <end position="450"/>
    </location>
</feature>
<dbReference type="Proteomes" id="UP000659654">
    <property type="component" value="Unassembled WGS sequence"/>
</dbReference>
<dbReference type="InterPro" id="IPR036084">
    <property type="entry name" value="Ser_inhib-like_sf"/>
</dbReference>
<feature type="compositionally biased region" description="Low complexity" evidence="2">
    <location>
        <begin position="301"/>
        <end position="314"/>
    </location>
</feature>
<evidence type="ECO:0000256" key="1">
    <source>
        <dbReference type="ARBA" id="ARBA00022900"/>
    </source>
</evidence>
<accession>A0A1I7RP44</accession>
<evidence type="ECO:0000313" key="6">
    <source>
        <dbReference type="Proteomes" id="UP000659654"/>
    </source>
</evidence>
<dbReference type="SUPFAM" id="SSF57567">
    <property type="entry name" value="Serine protease inhibitors"/>
    <property type="match status" value="1"/>
</dbReference>
<dbReference type="OrthoDB" id="5877570at2759"/>
<dbReference type="WBParaSite" id="BXY_0248400.1">
    <property type="protein sequence ID" value="BXY_0248400.1"/>
    <property type="gene ID" value="BXY_0248400"/>
</dbReference>
<protein>
    <submittedName>
        <fullName evidence="4">(pine wood nematode) hypothetical protein</fullName>
    </submittedName>
</protein>
<evidence type="ECO:0000313" key="5">
    <source>
        <dbReference type="Proteomes" id="UP000095284"/>
    </source>
</evidence>
<feature type="compositionally biased region" description="Polar residues" evidence="2">
    <location>
        <begin position="237"/>
        <end position="255"/>
    </location>
</feature>
<feature type="compositionally biased region" description="Basic and acidic residues" evidence="2">
    <location>
        <begin position="199"/>
        <end position="215"/>
    </location>
</feature>
<sequence>MNRTFVSVILGLVLLSAVNGDASQDDCQPNEVFVPCGFCEGTCKMPIVMNCSAVCRPPRCECRAKHGFVRAHDGACIRLSECETYVSPFKMDPRQLLTKPNVILKGKVPDHQPSYISLPGVMMPSQRPEEKKKSKDTKAKSDKANSDDTTEEKIVKEAMKAVVDSDEAPTPERIRHNHDKAKMNQPMKPRQSEDSESIEITKEELEKARVTDKFNKKIKGVTPFPFHSHSEDDSASLADNSKDSTSLSTTTASKNENLENRSNLEPKKSKNENLSSRTQVKQGFASKAQFPLDDSHGQDEQINSSQQSQENKSNLPEVSRGKDFGTFDEGPKSKLQQPTTSTTTMRTSKPGRPLGQDSMDRSEMSMENSRAASGENKGGRTTTTTHSSRFNTAESVDATYETADMPLPPSPTYKARPISARPPAADIHPPSPKPKKKSRSHKKHHEHRNQHALAQPYPESDYILYPPNGYRIYRRRRFLRLKAPPKH</sequence>
<feature type="region of interest" description="Disordered" evidence="2">
    <location>
        <begin position="114"/>
        <end position="461"/>
    </location>
</feature>
<feature type="compositionally biased region" description="Basic and acidic residues" evidence="2">
    <location>
        <begin position="127"/>
        <end position="159"/>
    </location>
</feature>
<feature type="compositionally biased region" description="Basic and acidic residues" evidence="2">
    <location>
        <begin position="319"/>
        <end position="332"/>
    </location>
</feature>
<reference evidence="4" key="2">
    <citation type="submission" date="2020-09" db="EMBL/GenBank/DDBJ databases">
        <authorList>
            <person name="Kikuchi T."/>
        </authorList>
    </citation>
    <scope>NUCLEOTIDE SEQUENCE</scope>
    <source>
        <strain evidence="4">Ka4C1</strain>
    </source>
</reference>
<keyword evidence="6" id="KW-1185">Reference proteome</keyword>
<evidence type="ECO:0000256" key="2">
    <source>
        <dbReference type="SAM" id="MobiDB-lite"/>
    </source>
</evidence>
<keyword evidence="3" id="KW-0732">Signal</keyword>
<keyword evidence="1" id="KW-0722">Serine protease inhibitor</keyword>
<evidence type="ECO:0000256" key="3">
    <source>
        <dbReference type="SAM" id="SignalP"/>
    </source>
</evidence>
<gene>
    <name evidence="4" type="ORF">BXYJ_LOCUS12409</name>
</gene>
<dbReference type="EMBL" id="CAJFDI010000005">
    <property type="protein sequence ID" value="CAD5232318.1"/>
    <property type="molecule type" value="Genomic_DNA"/>
</dbReference>
<dbReference type="AlphaFoldDB" id="A0A1I7RP44"/>
<dbReference type="Proteomes" id="UP000582659">
    <property type="component" value="Unassembled WGS sequence"/>
</dbReference>
<name>A0A1I7RP44_BURXY</name>
<dbReference type="CDD" id="cd19941">
    <property type="entry name" value="TIL"/>
    <property type="match status" value="1"/>
</dbReference>
<feature type="chain" id="PRO_5036021880" evidence="3">
    <location>
        <begin position="21"/>
        <end position="487"/>
    </location>
</feature>
<dbReference type="EMBL" id="CAJFCV020000005">
    <property type="protein sequence ID" value="CAG9124538.1"/>
    <property type="molecule type" value="Genomic_DNA"/>
</dbReference>
<keyword evidence="1" id="KW-0646">Protease inhibitor</keyword>
<organism evidence="5 7">
    <name type="scientific">Bursaphelenchus xylophilus</name>
    <name type="common">Pinewood nematode worm</name>
    <name type="synonym">Aphelenchoides xylophilus</name>
    <dbReference type="NCBI Taxonomy" id="6326"/>
    <lineage>
        <taxon>Eukaryota</taxon>
        <taxon>Metazoa</taxon>
        <taxon>Ecdysozoa</taxon>
        <taxon>Nematoda</taxon>
        <taxon>Chromadorea</taxon>
        <taxon>Rhabditida</taxon>
        <taxon>Tylenchina</taxon>
        <taxon>Tylenchomorpha</taxon>
        <taxon>Aphelenchoidea</taxon>
        <taxon>Aphelenchoididae</taxon>
        <taxon>Bursaphelenchus</taxon>
    </lineage>
</organism>
<reference evidence="7" key="1">
    <citation type="submission" date="2016-11" db="UniProtKB">
        <authorList>
            <consortium name="WormBaseParasite"/>
        </authorList>
    </citation>
    <scope>IDENTIFICATION</scope>
</reference>
<dbReference type="SMR" id="A0A1I7RP44"/>
<proteinExistence type="predicted"/>
<feature type="compositionally biased region" description="Low complexity" evidence="2">
    <location>
        <begin position="339"/>
        <end position="348"/>
    </location>
</feature>